<dbReference type="Pfam" id="PF09622">
    <property type="entry name" value="DUF2391"/>
    <property type="match status" value="1"/>
</dbReference>
<dbReference type="InterPro" id="IPR024464">
    <property type="entry name" value="DUF2391"/>
</dbReference>
<evidence type="ECO:0000256" key="1">
    <source>
        <dbReference type="SAM" id="Phobius"/>
    </source>
</evidence>
<comment type="caution">
    <text evidence="2">The sequence shown here is derived from an EMBL/GenBank/DDBJ whole genome shotgun (WGS) entry which is preliminary data.</text>
</comment>
<protein>
    <submittedName>
        <fullName evidence="2">TIGR02587 family membrane protein</fullName>
    </submittedName>
</protein>
<keyword evidence="1" id="KW-1133">Transmembrane helix</keyword>
<feature type="transmembrane region" description="Helical" evidence="1">
    <location>
        <begin position="177"/>
        <end position="197"/>
    </location>
</feature>
<dbReference type="EMBL" id="JBHRYD010000001">
    <property type="protein sequence ID" value="MFC3703697.1"/>
    <property type="molecule type" value="Genomic_DNA"/>
</dbReference>
<feature type="transmembrane region" description="Helical" evidence="1">
    <location>
        <begin position="250"/>
        <end position="272"/>
    </location>
</feature>
<feature type="transmembrane region" description="Helical" evidence="1">
    <location>
        <begin position="145"/>
        <end position="165"/>
    </location>
</feature>
<dbReference type="InterPro" id="IPR013416">
    <property type="entry name" value="CHP02587_IM"/>
</dbReference>
<keyword evidence="3" id="KW-1185">Reference proteome</keyword>
<dbReference type="RefSeq" id="WP_380094685.1">
    <property type="nucleotide sequence ID" value="NZ_JBHRYD010000001.1"/>
</dbReference>
<keyword evidence="1" id="KW-0472">Membrane</keyword>
<feature type="transmembrane region" description="Helical" evidence="1">
    <location>
        <begin position="16"/>
        <end position="34"/>
    </location>
</feature>
<sequence length="273" mass="29477">MSAVAASTLRSLAIDLGRAFAGALIFSLPMLMTMEMWELGLYMDRWRLLLLLFLSFPTLMFLSHYSGFERTWGWREDLRDVGVAYGIALVASTVVMLLLSILQPGMSPSEIVGKLALQAVPAALGALLARSQLGQESGKDQSDEGYGGELGVMAVGALFLSLNIAPTEEMVLISHRMTAWQSMLLLALSILVMHGFVYATEFKGSSAVPRGTPLWHLLLRFTLVGYVLGLCISLYALWTFSRLDGLSFGQVVGAVIVLGFPASVGAAAARLIL</sequence>
<keyword evidence="1" id="KW-0812">Transmembrane</keyword>
<feature type="transmembrane region" description="Helical" evidence="1">
    <location>
        <begin position="83"/>
        <end position="103"/>
    </location>
</feature>
<name>A0ABV7WXC6_9HYPH</name>
<organism evidence="2 3">
    <name type="scientific">Devosia honganensis</name>
    <dbReference type="NCBI Taxonomy" id="1610527"/>
    <lineage>
        <taxon>Bacteria</taxon>
        <taxon>Pseudomonadati</taxon>
        <taxon>Pseudomonadota</taxon>
        <taxon>Alphaproteobacteria</taxon>
        <taxon>Hyphomicrobiales</taxon>
        <taxon>Devosiaceae</taxon>
        <taxon>Devosia</taxon>
    </lineage>
</organism>
<dbReference type="NCBIfam" id="TIGR02587">
    <property type="entry name" value="TIGR02587 family membrane protein"/>
    <property type="match status" value="1"/>
</dbReference>
<proteinExistence type="predicted"/>
<evidence type="ECO:0000313" key="2">
    <source>
        <dbReference type="EMBL" id="MFC3703697.1"/>
    </source>
</evidence>
<dbReference type="Proteomes" id="UP001595613">
    <property type="component" value="Unassembled WGS sequence"/>
</dbReference>
<feature type="transmembrane region" description="Helical" evidence="1">
    <location>
        <begin position="46"/>
        <end position="63"/>
    </location>
</feature>
<reference evidence="3" key="1">
    <citation type="journal article" date="2019" name="Int. J. Syst. Evol. Microbiol.">
        <title>The Global Catalogue of Microorganisms (GCM) 10K type strain sequencing project: providing services to taxonomists for standard genome sequencing and annotation.</title>
        <authorList>
            <consortium name="The Broad Institute Genomics Platform"/>
            <consortium name="The Broad Institute Genome Sequencing Center for Infectious Disease"/>
            <person name="Wu L."/>
            <person name="Ma J."/>
        </authorList>
    </citation>
    <scope>NUCLEOTIDE SEQUENCE [LARGE SCALE GENOMIC DNA]</scope>
    <source>
        <strain evidence="3">KCTC 42281</strain>
    </source>
</reference>
<accession>A0ABV7WXC6</accession>
<gene>
    <name evidence="2" type="ORF">ACFOOL_02865</name>
</gene>
<feature type="transmembrane region" description="Helical" evidence="1">
    <location>
        <begin position="217"/>
        <end position="238"/>
    </location>
</feature>
<evidence type="ECO:0000313" key="3">
    <source>
        <dbReference type="Proteomes" id="UP001595613"/>
    </source>
</evidence>